<dbReference type="EMBL" id="UYJE01003460">
    <property type="protein sequence ID" value="VDI19484.1"/>
    <property type="molecule type" value="Genomic_DNA"/>
</dbReference>
<dbReference type="AlphaFoldDB" id="A0A8B6DIB8"/>
<evidence type="ECO:0000313" key="2">
    <source>
        <dbReference type="EMBL" id="VDI19484.1"/>
    </source>
</evidence>
<organism evidence="2 3">
    <name type="scientific">Mytilus galloprovincialis</name>
    <name type="common">Mediterranean mussel</name>
    <dbReference type="NCBI Taxonomy" id="29158"/>
    <lineage>
        <taxon>Eukaryota</taxon>
        <taxon>Metazoa</taxon>
        <taxon>Spiralia</taxon>
        <taxon>Lophotrochozoa</taxon>
        <taxon>Mollusca</taxon>
        <taxon>Bivalvia</taxon>
        <taxon>Autobranchia</taxon>
        <taxon>Pteriomorphia</taxon>
        <taxon>Mytilida</taxon>
        <taxon>Mytiloidea</taxon>
        <taxon>Mytilidae</taxon>
        <taxon>Mytilinae</taxon>
        <taxon>Mytilus</taxon>
    </lineage>
</organism>
<dbReference type="Proteomes" id="UP000596742">
    <property type="component" value="Unassembled WGS sequence"/>
</dbReference>
<accession>A0A8B6DIB8</accession>
<proteinExistence type="predicted"/>
<feature type="compositionally biased region" description="Pro residues" evidence="1">
    <location>
        <begin position="143"/>
        <end position="152"/>
    </location>
</feature>
<name>A0A8B6DIB8_MYTGA</name>
<reference evidence="2" key="1">
    <citation type="submission" date="2018-11" db="EMBL/GenBank/DDBJ databases">
        <authorList>
            <person name="Alioto T."/>
            <person name="Alioto T."/>
        </authorList>
    </citation>
    <scope>NUCLEOTIDE SEQUENCE</scope>
</reference>
<feature type="region of interest" description="Disordered" evidence="1">
    <location>
        <begin position="143"/>
        <end position="163"/>
    </location>
</feature>
<comment type="caution">
    <text evidence="2">The sequence shown here is derived from an EMBL/GenBank/DDBJ whole genome shotgun (WGS) entry which is preliminary data.</text>
</comment>
<protein>
    <submittedName>
        <fullName evidence="2">Uncharacterized protein</fullName>
    </submittedName>
</protein>
<sequence>MRCCPSDLRPPEDEWFEYTCCNNCVSQVQPAPMILQPHQQTPSTQRLSTPPLRNQIPQQKCTCGNCLSLENNCCCCIGQQRILTPPTRPSNSPPISVITQQPLPQPIPVIIPQPRHVVSPQPRPVIIHQPRPVVIPQPTPIIIPQVSTPPPPKQHKAEDGIKI</sequence>
<evidence type="ECO:0000313" key="3">
    <source>
        <dbReference type="Proteomes" id="UP000596742"/>
    </source>
</evidence>
<evidence type="ECO:0000256" key="1">
    <source>
        <dbReference type="SAM" id="MobiDB-lite"/>
    </source>
</evidence>
<keyword evidence="3" id="KW-1185">Reference proteome</keyword>
<gene>
    <name evidence="2" type="ORF">MGAL_10B040470</name>
</gene>